<evidence type="ECO:0000313" key="3">
    <source>
        <dbReference type="Proteomes" id="UP000192582"/>
    </source>
</evidence>
<proteinExistence type="predicted"/>
<reference evidence="2 3" key="1">
    <citation type="submission" date="2017-04" db="EMBL/GenBank/DDBJ databases">
        <authorList>
            <person name="Afonso C.L."/>
            <person name="Miller P.J."/>
            <person name="Scott M.A."/>
            <person name="Spackman E."/>
            <person name="Goraichik I."/>
            <person name="Dimitrov K.M."/>
            <person name="Suarez D.L."/>
            <person name="Swayne D.E."/>
        </authorList>
    </citation>
    <scope>NUCLEOTIDE SEQUENCE [LARGE SCALE GENOMIC DNA]</scope>
    <source>
        <strain evidence="2 3">KR-140</strain>
    </source>
</reference>
<feature type="region of interest" description="Disordered" evidence="1">
    <location>
        <begin position="1"/>
        <end position="20"/>
    </location>
</feature>
<evidence type="ECO:0000256" key="1">
    <source>
        <dbReference type="SAM" id="MobiDB-lite"/>
    </source>
</evidence>
<sequence>MPSTYTTAGTGGQTTIKPGGRMQVYAGRDVPLSGRLARQNTRGSTTLNASVTANARVYSGWNVLRSTYTLTGNSAGTQGNLALAVPAAGPPAGASS</sequence>
<protein>
    <submittedName>
        <fullName evidence="2">Uncharacterized protein</fullName>
    </submittedName>
</protein>
<accession>A0A1W1VNP2</accession>
<evidence type="ECO:0000313" key="2">
    <source>
        <dbReference type="EMBL" id="SMB94948.1"/>
    </source>
</evidence>
<dbReference type="Proteomes" id="UP000192582">
    <property type="component" value="Unassembled WGS sequence"/>
</dbReference>
<dbReference type="EMBL" id="FWWU01000009">
    <property type="protein sequence ID" value="SMB94948.1"/>
    <property type="molecule type" value="Genomic_DNA"/>
</dbReference>
<dbReference type="AlphaFoldDB" id="A0A1W1VNP2"/>
<dbReference type="RefSeq" id="WP_084049841.1">
    <property type="nucleotide sequence ID" value="NZ_FWWU01000009.1"/>
</dbReference>
<gene>
    <name evidence="2" type="ORF">SAMN00790413_02612</name>
</gene>
<organism evidence="2 3">
    <name type="scientific">Deinococcus hopiensis KR-140</name>
    <dbReference type="NCBI Taxonomy" id="695939"/>
    <lineage>
        <taxon>Bacteria</taxon>
        <taxon>Thermotogati</taxon>
        <taxon>Deinococcota</taxon>
        <taxon>Deinococci</taxon>
        <taxon>Deinococcales</taxon>
        <taxon>Deinococcaceae</taxon>
        <taxon>Deinococcus</taxon>
    </lineage>
</organism>
<keyword evidence="3" id="KW-1185">Reference proteome</keyword>
<name>A0A1W1VNP2_9DEIO</name>